<evidence type="ECO:0000313" key="2">
    <source>
        <dbReference type="EMBL" id="MBB6208885.1"/>
    </source>
</evidence>
<dbReference type="Pfam" id="PF00753">
    <property type="entry name" value="Lactamase_B"/>
    <property type="match status" value="1"/>
</dbReference>
<dbReference type="Proteomes" id="UP000544872">
    <property type="component" value="Unassembled WGS sequence"/>
</dbReference>
<keyword evidence="2" id="KW-0378">Hydrolase</keyword>
<dbReference type="SUPFAM" id="SSF56281">
    <property type="entry name" value="Metallo-hydrolase/oxidoreductase"/>
    <property type="match status" value="1"/>
</dbReference>
<reference evidence="2 3" key="1">
    <citation type="submission" date="2020-08" db="EMBL/GenBank/DDBJ databases">
        <title>Genomic Encyclopedia of Type Strains, Phase IV (KMG-IV): sequencing the most valuable type-strain genomes for metagenomic binning, comparative biology and taxonomic classification.</title>
        <authorList>
            <person name="Goeker M."/>
        </authorList>
    </citation>
    <scope>NUCLEOTIDE SEQUENCE [LARGE SCALE GENOMIC DNA]</scope>
    <source>
        <strain evidence="2 3">DSM 11590</strain>
    </source>
</reference>
<dbReference type="Gene3D" id="3.60.15.10">
    <property type="entry name" value="Ribonuclease Z/Hydroxyacylglutathione hydrolase-like"/>
    <property type="match status" value="1"/>
</dbReference>
<dbReference type="InterPro" id="IPR036866">
    <property type="entry name" value="RibonucZ/Hydroxyglut_hydro"/>
</dbReference>
<dbReference type="GO" id="GO:0016787">
    <property type="term" value="F:hydrolase activity"/>
    <property type="evidence" value="ECO:0007669"/>
    <property type="project" value="UniProtKB-KW"/>
</dbReference>
<dbReference type="InterPro" id="IPR050855">
    <property type="entry name" value="NDM-1-like"/>
</dbReference>
<dbReference type="AlphaFoldDB" id="A0A7W9ZCK9"/>
<name>A0A7W9ZCK9_NOVIT</name>
<evidence type="ECO:0000313" key="3">
    <source>
        <dbReference type="Proteomes" id="UP000544872"/>
    </source>
</evidence>
<evidence type="ECO:0000259" key="1">
    <source>
        <dbReference type="SMART" id="SM00849"/>
    </source>
</evidence>
<dbReference type="RefSeq" id="WP_184260447.1">
    <property type="nucleotide sequence ID" value="NZ_JACIIX010000001.1"/>
</dbReference>
<comment type="caution">
    <text evidence="2">The sequence shown here is derived from an EMBL/GenBank/DDBJ whole genome shotgun (WGS) entry which is preliminary data.</text>
</comment>
<dbReference type="PANTHER" id="PTHR42951:SF20">
    <property type="entry name" value="BETA LACTAMASE"/>
    <property type="match status" value="1"/>
</dbReference>
<dbReference type="PANTHER" id="PTHR42951">
    <property type="entry name" value="METALLO-BETA-LACTAMASE DOMAIN-CONTAINING"/>
    <property type="match status" value="1"/>
</dbReference>
<gene>
    <name evidence="2" type="ORF">FHS48_000266</name>
</gene>
<dbReference type="SMART" id="SM00849">
    <property type="entry name" value="Lactamase_B"/>
    <property type="match status" value="1"/>
</dbReference>
<protein>
    <submittedName>
        <fullName evidence="2">Glyoxylase-like metal-dependent hydrolase (Beta-lactamase superfamily II)</fullName>
    </submittedName>
</protein>
<dbReference type="CDD" id="cd16282">
    <property type="entry name" value="metallo-hydrolase-like_MBL-fold"/>
    <property type="match status" value="1"/>
</dbReference>
<dbReference type="EMBL" id="JACIIX010000001">
    <property type="protein sequence ID" value="MBB6208885.1"/>
    <property type="molecule type" value="Genomic_DNA"/>
</dbReference>
<accession>A0A7W9ZCK9</accession>
<proteinExistence type="predicted"/>
<organism evidence="2 3">
    <name type="scientific">Novispirillum itersonii</name>
    <name type="common">Aquaspirillum itersonii</name>
    <dbReference type="NCBI Taxonomy" id="189"/>
    <lineage>
        <taxon>Bacteria</taxon>
        <taxon>Pseudomonadati</taxon>
        <taxon>Pseudomonadota</taxon>
        <taxon>Alphaproteobacteria</taxon>
        <taxon>Rhodospirillales</taxon>
        <taxon>Novispirillaceae</taxon>
        <taxon>Novispirillum</taxon>
    </lineage>
</organism>
<dbReference type="InterPro" id="IPR001279">
    <property type="entry name" value="Metallo-B-lactamas"/>
</dbReference>
<feature type="domain" description="Metallo-beta-lactamase" evidence="1">
    <location>
        <begin position="36"/>
        <end position="222"/>
    </location>
</feature>
<keyword evidence="3" id="KW-1185">Reference proteome</keyword>
<sequence length="320" mass="35465">MTKAAPTFASTGDLGEKKITFAKLGDGAYAFTAEGDPNTGVIIGDDGVMVIDTQATPLMAQQVLTFIREITDKPVKYVLLSHYHAVRVLGAAAYQPEHIIASQLTYEMIVERGQQDWESEFGRFPRLFRGHESIPGLTWPTIVVDGKLTVDLGNRKVEIWSPGKGHTQGDTIAWLPDQKILYAGDLVEYHATPYTGDAHLRDWPATLQALRDLQPEKMVPGRGDALTSAAACEEALKMTQAFITDLYGAAREGVEKGLDLKAIFALCKERMDPKYGQWVIYEHCMPFDVARAVDEAKGLIRPQIWTAERDREMWGALNNG</sequence>